<evidence type="ECO:0000313" key="2">
    <source>
        <dbReference type="Proteomes" id="UP000613177"/>
    </source>
</evidence>
<proteinExistence type="predicted"/>
<dbReference type="AlphaFoldDB" id="A0A8H7SIK7"/>
<protein>
    <submittedName>
        <fullName evidence="1">Uncharacterized protein</fullName>
    </submittedName>
</protein>
<dbReference type="EMBL" id="JAEPRE010000340">
    <property type="protein sequence ID" value="KAG2228901.1"/>
    <property type="molecule type" value="Genomic_DNA"/>
</dbReference>
<sequence length="85" mass="9405">MKVPRLLLLSYQKSLKFLAKPILVDVITIDNLTVDTRQHYINPLSKASKPSLDKTAAKVAAVYSTATVSASDLNKQVDNQFSRNT</sequence>
<evidence type="ECO:0000313" key="1">
    <source>
        <dbReference type="EMBL" id="KAG2228901.1"/>
    </source>
</evidence>
<organism evidence="1 2">
    <name type="scientific">Thamnidium elegans</name>
    <dbReference type="NCBI Taxonomy" id="101142"/>
    <lineage>
        <taxon>Eukaryota</taxon>
        <taxon>Fungi</taxon>
        <taxon>Fungi incertae sedis</taxon>
        <taxon>Mucoromycota</taxon>
        <taxon>Mucoromycotina</taxon>
        <taxon>Mucoromycetes</taxon>
        <taxon>Mucorales</taxon>
        <taxon>Mucorineae</taxon>
        <taxon>Mucoraceae</taxon>
        <taxon>Thamnidium</taxon>
    </lineage>
</organism>
<gene>
    <name evidence="1" type="ORF">INT48_003138</name>
</gene>
<dbReference type="Proteomes" id="UP000613177">
    <property type="component" value="Unassembled WGS sequence"/>
</dbReference>
<comment type="caution">
    <text evidence="1">The sequence shown here is derived from an EMBL/GenBank/DDBJ whole genome shotgun (WGS) entry which is preliminary data.</text>
</comment>
<reference evidence="1" key="1">
    <citation type="submission" date="2021-01" db="EMBL/GenBank/DDBJ databases">
        <title>Metabolic potential, ecology and presence of endohyphal bacteria is reflected in genomic diversity of Mucoromycotina.</title>
        <authorList>
            <person name="Muszewska A."/>
            <person name="Okrasinska A."/>
            <person name="Steczkiewicz K."/>
            <person name="Drgas O."/>
            <person name="Orlowska M."/>
            <person name="Perlinska-Lenart U."/>
            <person name="Aleksandrzak-Piekarczyk T."/>
            <person name="Szatraj K."/>
            <person name="Zielenkiewicz U."/>
            <person name="Pilsyk S."/>
            <person name="Malc E."/>
            <person name="Mieczkowski P."/>
            <person name="Kruszewska J.S."/>
            <person name="Biernat P."/>
            <person name="Pawlowska J."/>
        </authorList>
    </citation>
    <scope>NUCLEOTIDE SEQUENCE</scope>
    <source>
        <strain evidence="1">WA0000018081</strain>
    </source>
</reference>
<accession>A0A8H7SIK7</accession>
<name>A0A8H7SIK7_9FUNG</name>
<keyword evidence="2" id="KW-1185">Reference proteome</keyword>